<protein>
    <submittedName>
        <fullName evidence="2">Uncharacterized protein</fullName>
    </submittedName>
</protein>
<gene>
    <name evidence="1" type="ORF">CURHAP_LOCUS47418</name>
    <name evidence="2" type="ORF">ORAREDHAP_LOCUS46731</name>
</gene>
<evidence type="ECO:0000313" key="3">
    <source>
        <dbReference type="Proteomes" id="UP000507222"/>
    </source>
</evidence>
<dbReference type="OrthoDB" id="1164891at2759"/>
<organism evidence="2 4">
    <name type="scientific">Prunus armeniaca</name>
    <name type="common">Apricot</name>
    <name type="synonym">Armeniaca vulgaris</name>
    <dbReference type="NCBI Taxonomy" id="36596"/>
    <lineage>
        <taxon>Eukaryota</taxon>
        <taxon>Viridiplantae</taxon>
        <taxon>Streptophyta</taxon>
        <taxon>Embryophyta</taxon>
        <taxon>Tracheophyta</taxon>
        <taxon>Spermatophyta</taxon>
        <taxon>Magnoliopsida</taxon>
        <taxon>eudicotyledons</taxon>
        <taxon>Gunneridae</taxon>
        <taxon>Pentapetalae</taxon>
        <taxon>rosids</taxon>
        <taxon>fabids</taxon>
        <taxon>Rosales</taxon>
        <taxon>Rosaceae</taxon>
        <taxon>Amygdaloideae</taxon>
        <taxon>Amygdaleae</taxon>
        <taxon>Prunus</taxon>
    </lineage>
</organism>
<dbReference type="Proteomes" id="UP000507245">
    <property type="component" value="Unassembled WGS sequence"/>
</dbReference>
<keyword evidence="4" id="KW-1185">Reference proteome</keyword>
<dbReference type="EMBL" id="CAEKKB010000008">
    <property type="protein sequence ID" value="CAB4319422.1"/>
    <property type="molecule type" value="Genomic_DNA"/>
</dbReference>
<proteinExistence type="predicted"/>
<evidence type="ECO:0000313" key="4">
    <source>
        <dbReference type="Proteomes" id="UP000507245"/>
    </source>
</evidence>
<name>A0A6J5Y4F4_PRUAR</name>
<reference evidence="2 3" key="2">
    <citation type="submission" date="2020-05" db="EMBL/GenBank/DDBJ databases">
        <authorList>
            <person name="Campoy J."/>
            <person name="Schneeberger K."/>
            <person name="Spophaly S."/>
        </authorList>
    </citation>
    <scope>NUCLEOTIDE SEQUENCE [LARGE SCALE GENOMIC DNA]</scope>
    <source>
        <strain evidence="2">PruArmRojPasFocal</strain>
    </source>
</reference>
<reference evidence="4" key="1">
    <citation type="journal article" date="2020" name="Genome Biol.">
        <title>Gamete binning: chromosome-level and haplotype-resolved genome assembly enabled by high-throughput single-cell sequencing of gamete genomes.</title>
        <authorList>
            <person name="Campoy J.A."/>
            <person name="Sun H."/>
            <person name="Goel M."/>
            <person name="Jiao W.-B."/>
            <person name="Folz-Donahue K."/>
            <person name="Wang N."/>
            <person name="Rubio M."/>
            <person name="Liu C."/>
            <person name="Kukat C."/>
            <person name="Ruiz D."/>
            <person name="Huettel B."/>
            <person name="Schneeberger K."/>
        </authorList>
    </citation>
    <scope>NUCLEOTIDE SEQUENCE [LARGE SCALE GENOMIC DNA]</scope>
    <source>
        <strain evidence="4">cv. Rojo Pasion</strain>
    </source>
</reference>
<evidence type="ECO:0000313" key="1">
    <source>
        <dbReference type="EMBL" id="CAB4289055.1"/>
    </source>
</evidence>
<dbReference type="EMBL" id="CAEKDK010000008">
    <property type="protein sequence ID" value="CAB4289055.1"/>
    <property type="molecule type" value="Genomic_DNA"/>
</dbReference>
<accession>A0A6J5Y4F4</accession>
<dbReference type="AlphaFoldDB" id="A0A6J5Y4F4"/>
<sequence length="87" mass="10055">MRGSSHWHLYAVQSNEEMERKTTMKTTHHIGAELEAVSRVVGLGRSSKRYCLVPPRGRIKRRILALLFKRLKLATQHSLKSVKGFKR</sequence>
<dbReference type="Proteomes" id="UP000507222">
    <property type="component" value="Unassembled WGS sequence"/>
</dbReference>
<evidence type="ECO:0000313" key="2">
    <source>
        <dbReference type="EMBL" id="CAB4319422.1"/>
    </source>
</evidence>